<protein>
    <submittedName>
        <fullName evidence="2">Peptidase inhibitor family I36 protein</fullName>
    </submittedName>
</protein>
<feature type="signal peptide" evidence="1">
    <location>
        <begin position="1"/>
        <end position="37"/>
    </location>
</feature>
<sequence>MSLRFPSAKQAPAVRRILVSTIAGLSALAAAALPASAQTSVSPAPETAQECPFTSTLCLYDEAGFGGERFTVSSANPGVGVCVDLVEHGWGGRARSAINTNTSSAAMFLSDDCTGQPAQIPSGQTPSLTFAPNSVFVS</sequence>
<dbReference type="Pfam" id="PF03995">
    <property type="entry name" value="Inhibitor_I36"/>
    <property type="match status" value="1"/>
</dbReference>
<gene>
    <name evidence="2" type="ORF">ACFQRF_15265</name>
</gene>
<organism evidence="2 3">
    <name type="scientific">Marinactinospora rubrisoli</name>
    <dbReference type="NCBI Taxonomy" id="2715399"/>
    <lineage>
        <taxon>Bacteria</taxon>
        <taxon>Bacillati</taxon>
        <taxon>Actinomycetota</taxon>
        <taxon>Actinomycetes</taxon>
        <taxon>Streptosporangiales</taxon>
        <taxon>Nocardiopsidaceae</taxon>
        <taxon>Marinactinospora</taxon>
    </lineage>
</organism>
<accession>A0ABW2KI47</accession>
<evidence type="ECO:0000313" key="3">
    <source>
        <dbReference type="Proteomes" id="UP001596540"/>
    </source>
</evidence>
<keyword evidence="1" id="KW-0732">Signal</keyword>
<proteinExistence type="predicted"/>
<dbReference type="Proteomes" id="UP001596540">
    <property type="component" value="Unassembled WGS sequence"/>
</dbReference>
<reference evidence="3" key="1">
    <citation type="journal article" date="2019" name="Int. J. Syst. Evol. Microbiol.">
        <title>The Global Catalogue of Microorganisms (GCM) 10K type strain sequencing project: providing services to taxonomists for standard genome sequencing and annotation.</title>
        <authorList>
            <consortium name="The Broad Institute Genomics Platform"/>
            <consortium name="The Broad Institute Genome Sequencing Center for Infectious Disease"/>
            <person name="Wu L."/>
            <person name="Ma J."/>
        </authorList>
    </citation>
    <scope>NUCLEOTIDE SEQUENCE [LARGE SCALE GENOMIC DNA]</scope>
    <source>
        <strain evidence="3">CGMCC 4.7382</strain>
    </source>
</reference>
<dbReference type="RefSeq" id="WP_379871741.1">
    <property type="nucleotide sequence ID" value="NZ_JBHTBH010000006.1"/>
</dbReference>
<evidence type="ECO:0000313" key="2">
    <source>
        <dbReference type="EMBL" id="MFC7329098.1"/>
    </source>
</evidence>
<keyword evidence="3" id="KW-1185">Reference proteome</keyword>
<evidence type="ECO:0000256" key="1">
    <source>
        <dbReference type="SAM" id="SignalP"/>
    </source>
</evidence>
<comment type="caution">
    <text evidence="2">The sequence shown here is derived from an EMBL/GenBank/DDBJ whole genome shotgun (WGS) entry which is preliminary data.</text>
</comment>
<name>A0ABW2KI47_9ACTN</name>
<feature type="chain" id="PRO_5046950917" evidence="1">
    <location>
        <begin position="38"/>
        <end position="138"/>
    </location>
</feature>
<dbReference type="EMBL" id="JBHTBH010000006">
    <property type="protein sequence ID" value="MFC7329098.1"/>
    <property type="molecule type" value="Genomic_DNA"/>
</dbReference>